<feature type="domain" description="DNA helicase Pif1-like 2B" evidence="3">
    <location>
        <begin position="233"/>
        <end position="275"/>
    </location>
</feature>
<organism evidence="4 5">
    <name type="scientific">Psylliodes chrysocephalus</name>
    <dbReference type="NCBI Taxonomy" id="3402493"/>
    <lineage>
        <taxon>Eukaryota</taxon>
        <taxon>Metazoa</taxon>
        <taxon>Ecdysozoa</taxon>
        <taxon>Arthropoda</taxon>
        <taxon>Hexapoda</taxon>
        <taxon>Insecta</taxon>
        <taxon>Pterygota</taxon>
        <taxon>Neoptera</taxon>
        <taxon>Endopterygota</taxon>
        <taxon>Coleoptera</taxon>
        <taxon>Polyphaga</taxon>
        <taxon>Cucujiformia</taxon>
        <taxon>Chrysomeloidea</taxon>
        <taxon>Chrysomelidae</taxon>
        <taxon>Galerucinae</taxon>
        <taxon>Alticini</taxon>
        <taxon>Psylliodes</taxon>
    </lineage>
</organism>
<keyword evidence="5" id="KW-1185">Reference proteome</keyword>
<dbReference type="GO" id="GO:0006281">
    <property type="term" value="P:DNA repair"/>
    <property type="evidence" value="ECO:0007669"/>
    <property type="project" value="UniProtKB-KW"/>
</dbReference>
<evidence type="ECO:0000256" key="1">
    <source>
        <dbReference type="RuleBase" id="RU363044"/>
    </source>
</evidence>
<dbReference type="GO" id="GO:0005524">
    <property type="term" value="F:ATP binding"/>
    <property type="evidence" value="ECO:0007669"/>
    <property type="project" value="UniProtKB-KW"/>
</dbReference>
<keyword evidence="1" id="KW-0233">DNA recombination</keyword>
<dbReference type="InterPro" id="IPR049163">
    <property type="entry name" value="Pif1-like_2B_dom"/>
</dbReference>
<gene>
    <name evidence="4" type="ORF">PSYICH_LOCUS1066</name>
</gene>
<dbReference type="AlphaFoldDB" id="A0A9P0CIU9"/>
<dbReference type="GO" id="GO:0000723">
    <property type="term" value="P:telomere maintenance"/>
    <property type="evidence" value="ECO:0007669"/>
    <property type="project" value="InterPro"/>
</dbReference>
<protein>
    <recommendedName>
        <fullName evidence="1">ATP-dependent DNA helicase</fullName>
        <ecNumber evidence="1">5.6.2.3</ecNumber>
    </recommendedName>
</protein>
<dbReference type="GO" id="GO:0043139">
    <property type="term" value="F:5'-3' DNA helicase activity"/>
    <property type="evidence" value="ECO:0007669"/>
    <property type="project" value="UniProtKB-EC"/>
</dbReference>
<evidence type="ECO:0000259" key="3">
    <source>
        <dbReference type="Pfam" id="PF21530"/>
    </source>
</evidence>
<dbReference type="Gene3D" id="3.40.50.300">
    <property type="entry name" value="P-loop containing nucleotide triphosphate hydrolases"/>
    <property type="match status" value="1"/>
</dbReference>
<feature type="domain" description="DNA helicase Pif1-like DEAD-box helicase" evidence="2">
    <location>
        <begin position="1"/>
        <end position="123"/>
    </location>
</feature>
<dbReference type="PANTHER" id="PTHR10492:SF57">
    <property type="entry name" value="ATP-DEPENDENT DNA HELICASE"/>
    <property type="match status" value="1"/>
</dbReference>
<dbReference type="Pfam" id="PF05970">
    <property type="entry name" value="PIF1"/>
    <property type="match status" value="1"/>
</dbReference>
<sequence length="382" mass="43108">MLTKIRSEQSIAIAVASSGIAATLIDGGKTAHTAFKLPLNMNHLDNTLCNISKQSNMAHVLREARLIIWDECTMAHKNAIKALYRTLKDLRSCNQIMGGITVFLTGDFRQTLSVVPRGTEHRQTRPLRTTIYNTSNIGDGPISQVEGRIHIPDSLGNIVGDLITLTDKIYPNIHQIKVGYTSWSKERAILAPTNDSANIIKNFLLEKLPTDHIKYESVDTVVEVDNAVHYPVKFLHTLNPQRIPPHIFNLKIGASIMLLRNLNHPKLCNGFRLQVKSQHKKVIEAEILTGKYEGEVVFIQKIPFIPTDYHFEFKRLQYPVRVCYAMTINKVQGQSLRMAGVDLTSDCFSHTQFYVACSRVSSFFSQKRKRRTLCPVKRAGIS</sequence>
<dbReference type="InterPro" id="IPR027417">
    <property type="entry name" value="P-loop_NTPase"/>
</dbReference>
<keyword evidence="1" id="KW-0547">Nucleotide-binding</keyword>
<dbReference type="PANTHER" id="PTHR10492">
    <property type="match status" value="1"/>
</dbReference>
<evidence type="ECO:0000259" key="2">
    <source>
        <dbReference type="Pfam" id="PF05970"/>
    </source>
</evidence>
<dbReference type="Proteomes" id="UP001153636">
    <property type="component" value="Chromosome 1"/>
</dbReference>
<dbReference type="InterPro" id="IPR010285">
    <property type="entry name" value="DNA_helicase_pif1-like_DEAD"/>
</dbReference>
<comment type="catalytic activity">
    <reaction evidence="1">
        <text>ATP + H2O = ADP + phosphate + H(+)</text>
        <dbReference type="Rhea" id="RHEA:13065"/>
        <dbReference type="ChEBI" id="CHEBI:15377"/>
        <dbReference type="ChEBI" id="CHEBI:15378"/>
        <dbReference type="ChEBI" id="CHEBI:30616"/>
        <dbReference type="ChEBI" id="CHEBI:43474"/>
        <dbReference type="ChEBI" id="CHEBI:456216"/>
        <dbReference type="EC" id="5.6.2.3"/>
    </reaction>
</comment>
<dbReference type="SUPFAM" id="SSF52540">
    <property type="entry name" value="P-loop containing nucleoside triphosphate hydrolases"/>
    <property type="match status" value="2"/>
</dbReference>
<keyword evidence="1" id="KW-0347">Helicase</keyword>
<evidence type="ECO:0000313" key="4">
    <source>
        <dbReference type="EMBL" id="CAH1099969.1"/>
    </source>
</evidence>
<keyword evidence="1" id="KW-0378">Hydrolase</keyword>
<name>A0A9P0CIU9_9CUCU</name>
<comment type="cofactor">
    <cofactor evidence="1">
        <name>Mg(2+)</name>
        <dbReference type="ChEBI" id="CHEBI:18420"/>
    </cofactor>
</comment>
<evidence type="ECO:0000313" key="5">
    <source>
        <dbReference type="Proteomes" id="UP001153636"/>
    </source>
</evidence>
<comment type="similarity">
    <text evidence="1">Belongs to the helicase family.</text>
</comment>
<dbReference type="EC" id="5.6.2.3" evidence="1"/>
<dbReference type="GO" id="GO:0006310">
    <property type="term" value="P:DNA recombination"/>
    <property type="evidence" value="ECO:0007669"/>
    <property type="project" value="UniProtKB-KW"/>
</dbReference>
<dbReference type="OrthoDB" id="8121869at2759"/>
<accession>A0A9P0CIU9</accession>
<proteinExistence type="inferred from homology"/>
<dbReference type="GO" id="GO:0016787">
    <property type="term" value="F:hydrolase activity"/>
    <property type="evidence" value="ECO:0007669"/>
    <property type="project" value="UniProtKB-KW"/>
</dbReference>
<dbReference type="Pfam" id="PF21530">
    <property type="entry name" value="Pif1_2B_dom"/>
    <property type="match status" value="1"/>
</dbReference>
<keyword evidence="1" id="KW-0234">DNA repair</keyword>
<reference evidence="4" key="1">
    <citation type="submission" date="2022-01" db="EMBL/GenBank/DDBJ databases">
        <authorList>
            <person name="King R."/>
        </authorList>
    </citation>
    <scope>NUCLEOTIDE SEQUENCE</scope>
</reference>
<keyword evidence="1" id="KW-0227">DNA damage</keyword>
<keyword evidence="1" id="KW-0067">ATP-binding</keyword>
<dbReference type="EMBL" id="OV651813">
    <property type="protein sequence ID" value="CAH1099969.1"/>
    <property type="molecule type" value="Genomic_DNA"/>
</dbReference>